<dbReference type="Gene3D" id="3.90.950.10">
    <property type="match status" value="1"/>
</dbReference>
<dbReference type="GO" id="GO:0009117">
    <property type="term" value="P:nucleotide metabolic process"/>
    <property type="evidence" value="ECO:0007669"/>
    <property type="project" value="UniProtKB-KW"/>
</dbReference>
<dbReference type="PANTHER" id="PTHR43213:SF5">
    <property type="entry name" value="BIFUNCTIONAL DTTP_UTP PYROPHOSPHATASE_METHYLTRANSFERASE PROTEIN-RELATED"/>
    <property type="match status" value="1"/>
</dbReference>
<comment type="function">
    <text evidence="4">Nucleoside triphosphate pyrophosphatase that hydrolyzes dTTP and UTP. May have a dual role in cell division arrest and in preventing the incorporation of modified nucleotides into cellular nucleic acids.</text>
</comment>
<evidence type="ECO:0000256" key="4">
    <source>
        <dbReference type="HAMAP-Rule" id="MF_00528"/>
    </source>
</evidence>
<dbReference type="EMBL" id="FQXZ01000015">
    <property type="protein sequence ID" value="SHI13223.1"/>
    <property type="molecule type" value="Genomic_DNA"/>
</dbReference>
<comment type="cofactor">
    <cofactor evidence="1 4">
        <name>a divalent metal cation</name>
        <dbReference type="ChEBI" id="CHEBI:60240"/>
    </cofactor>
</comment>
<comment type="caution">
    <text evidence="4">Lacks conserved residue(s) required for the propagation of feature annotation.</text>
</comment>
<feature type="active site" description="Proton acceptor" evidence="4">
    <location>
        <position position="91"/>
    </location>
</feature>
<accession>A0A1M5YNS6</accession>
<dbReference type="CDD" id="cd00555">
    <property type="entry name" value="Maf"/>
    <property type="match status" value="1"/>
</dbReference>
<dbReference type="Pfam" id="PF02545">
    <property type="entry name" value="Maf"/>
    <property type="match status" value="1"/>
</dbReference>
<dbReference type="GO" id="GO:0036221">
    <property type="term" value="F:UTP diphosphatase activity"/>
    <property type="evidence" value="ECO:0007669"/>
    <property type="project" value="RHEA"/>
</dbReference>
<sequence>MALDVFITPQGETLLEYQMTTSQLFLASASPRRKELLTQLGYQFEILVSDIEEKRKEHESPEAYVSRLSVEKADACLKQTKLPQAVILGADTIVVTAGKEILEKPDNFAHSHQMLRLLSGSCHEVMTAITVMNSHHSETMLVKTKVWFKDLSEQDIEQYWLSGEPCDKAGSYGIQGIGGKFVTRIEGSYHAVVGLPLYEADLLLHQFLSD</sequence>
<dbReference type="OrthoDB" id="9807767at2"/>
<dbReference type="EC" id="3.6.1.9" evidence="4"/>
<proteinExistence type="inferred from homology"/>
<dbReference type="Proteomes" id="UP000184608">
    <property type="component" value="Unassembled WGS sequence"/>
</dbReference>
<dbReference type="PIRSF" id="PIRSF006305">
    <property type="entry name" value="Maf"/>
    <property type="match status" value="1"/>
</dbReference>
<gene>
    <name evidence="5" type="primary">yhdE</name>
    <name evidence="5" type="ORF">VA7868_01870</name>
</gene>
<dbReference type="HAMAP" id="MF_00528">
    <property type="entry name" value="Maf"/>
    <property type="match status" value="1"/>
</dbReference>
<evidence type="ECO:0000256" key="1">
    <source>
        <dbReference type="ARBA" id="ARBA00001968"/>
    </source>
</evidence>
<dbReference type="GO" id="GO:0005737">
    <property type="term" value="C:cytoplasm"/>
    <property type="evidence" value="ECO:0007669"/>
    <property type="project" value="UniProtKB-SubCell"/>
</dbReference>
<keyword evidence="6" id="KW-1185">Reference proteome</keyword>
<comment type="similarity">
    <text evidence="4">Belongs to the Maf family. YhdE subfamily.</text>
</comment>
<evidence type="ECO:0000256" key="3">
    <source>
        <dbReference type="ARBA" id="ARBA00023080"/>
    </source>
</evidence>
<evidence type="ECO:0000256" key="2">
    <source>
        <dbReference type="ARBA" id="ARBA00022801"/>
    </source>
</evidence>
<dbReference type="PANTHER" id="PTHR43213">
    <property type="entry name" value="BIFUNCTIONAL DTTP/UTP PYROPHOSPHATASE/METHYLTRANSFERASE PROTEIN-RELATED"/>
    <property type="match status" value="1"/>
</dbReference>
<organism evidence="5 6">
    <name type="scientific">Vibrio aerogenes CECT 7868</name>
    <dbReference type="NCBI Taxonomy" id="1216006"/>
    <lineage>
        <taxon>Bacteria</taxon>
        <taxon>Pseudomonadati</taxon>
        <taxon>Pseudomonadota</taxon>
        <taxon>Gammaproteobacteria</taxon>
        <taxon>Vibrionales</taxon>
        <taxon>Vibrionaceae</taxon>
        <taxon>Vibrio</taxon>
    </lineage>
</organism>
<feature type="site" description="Important for substrate specificity" evidence="4">
    <location>
        <position position="32"/>
    </location>
</feature>
<evidence type="ECO:0000313" key="5">
    <source>
        <dbReference type="EMBL" id="SHI13223.1"/>
    </source>
</evidence>
<keyword evidence="2 4" id="KW-0378">Hydrolase</keyword>
<dbReference type="AlphaFoldDB" id="A0A1M5YNS6"/>
<reference evidence="5 6" key="1">
    <citation type="submission" date="2016-11" db="EMBL/GenBank/DDBJ databases">
        <authorList>
            <person name="Jaros S."/>
            <person name="Januszkiewicz K."/>
            <person name="Wedrychowicz H."/>
        </authorList>
    </citation>
    <scope>NUCLEOTIDE SEQUENCE [LARGE SCALE GENOMIC DNA]</scope>
    <source>
        <strain evidence="5 6">CECT 7868</strain>
    </source>
</reference>
<dbReference type="NCBIfam" id="TIGR00172">
    <property type="entry name" value="maf"/>
    <property type="match status" value="1"/>
</dbReference>
<evidence type="ECO:0000313" key="6">
    <source>
        <dbReference type="Proteomes" id="UP000184608"/>
    </source>
</evidence>
<keyword evidence="4" id="KW-0963">Cytoplasm</keyword>
<feature type="site" description="Important for substrate specificity" evidence="4">
    <location>
        <position position="175"/>
    </location>
</feature>
<feature type="site" description="Important for substrate specificity" evidence="4">
    <location>
        <position position="92"/>
    </location>
</feature>
<name>A0A1M5YNS6_9VIBR</name>
<dbReference type="InterPro" id="IPR029001">
    <property type="entry name" value="ITPase-like_fam"/>
</dbReference>
<dbReference type="InterPro" id="IPR003697">
    <property type="entry name" value="Maf-like"/>
</dbReference>
<dbReference type="STRING" id="1216006.VA7868_01870"/>
<keyword evidence="3 4" id="KW-0546">Nucleotide metabolism</keyword>
<comment type="subcellular location">
    <subcellularLocation>
        <location evidence="4">Cytoplasm</location>
    </subcellularLocation>
</comment>
<protein>
    <recommendedName>
        <fullName evidence="4">dTTP/UTP pyrophosphatase</fullName>
        <shortName evidence="4">dTTPase/UTPase</shortName>
        <ecNumber evidence="4">3.6.1.9</ecNumber>
    </recommendedName>
    <alternativeName>
        <fullName evidence="4">Nucleoside triphosphate pyrophosphatase</fullName>
    </alternativeName>
    <alternativeName>
        <fullName evidence="4">Nucleotide pyrophosphatase</fullName>
        <shortName evidence="4">Nucleotide PPase</shortName>
    </alternativeName>
</protein>
<comment type="catalytic activity">
    <reaction evidence="4">
        <text>UTP + H2O = UMP + diphosphate + H(+)</text>
        <dbReference type="Rhea" id="RHEA:29395"/>
        <dbReference type="ChEBI" id="CHEBI:15377"/>
        <dbReference type="ChEBI" id="CHEBI:15378"/>
        <dbReference type="ChEBI" id="CHEBI:33019"/>
        <dbReference type="ChEBI" id="CHEBI:46398"/>
        <dbReference type="ChEBI" id="CHEBI:57865"/>
        <dbReference type="EC" id="3.6.1.9"/>
    </reaction>
</comment>
<dbReference type="GO" id="GO:0036218">
    <property type="term" value="F:dTTP diphosphatase activity"/>
    <property type="evidence" value="ECO:0007669"/>
    <property type="project" value="RHEA"/>
</dbReference>
<dbReference type="SUPFAM" id="SSF52972">
    <property type="entry name" value="ITPase-like"/>
    <property type="match status" value="1"/>
</dbReference>
<comment type="catalytic activity">
    <reaction evidence="4">
        <text>dTTP + H2O = dTMP + diphosphate + H(+)</text>
        <dbReference type="Rhea" id="RHEA:28534"/>
        <dbReference type="ChEBI" id="CHEBI:15377"/>
        <dbReference type="ChEBI" id="CHEBI:15378"/>
        <dbReference type="ChEBI" id="CHEBI:33019"/>
        <dbReference type="ChEBI" id="CHEBI:37568"/>
        <dbReference type="ChEBI" id="CHEBI:63528"/>
        <dbReference type="EC" id="3.6.1.9"/>
    </reaction>
</comment>